<feature type="transmembrane region" description="Helical" evidence="9">
    <location>
        <begin position="242"/>
        <end position="272"/>
    </location>
</feature>
<organism evidence="11 12">
    <name type="scientific">Acidaminococcus fermentans</name>
    <dbReference type="NCBI Taxonomy" id="905"/>
    <lineage>
        <taxon>Bacteria</taxon>
        <taxon>Bacillati</taxon>
        <taxon>Bacillota</taxon>
        <taxon>Negativicutes</taxon>
        <taxon>Acidaminococcales</taxon>
        <taxon>Acidaminococcaceae</taxon>
        <taxon>Acidaminococcus</taxon>
    </lineage>
</organism>
<dbReference type="InterPro" id="IPR052180">
    <property type="entry name" value="NhaC_Na-H+_Antiporter"/>
</dbReference>
<dbReference type="PANTHER" id="PTHR33451">
    <property type="entry name" value="MALATE-2H(+)/NA(+)-LACTATE ANTIPORTER"/>
    <property type="match status" value="1"/>
</dbReference>
<dbReference type="GO" id="GO:0005886">
    <property type="term" value="C:plasma membrane"/>
    <property type="evidence" value="ECO:0007669"/>
    <property type="project" value="UniProtKB-SubCell"/>
</dbReference>
<sequence>MNQNDDSRNLGGVAFLPLIVFLALYIGCGLAFTLLGIPKPFSFLPRHVALLAGTLVAFMLWKKGPIDEKLKVFCTGMGDSGVMMIVLIYLLAGGFQGAAAAIGGKTSVVNFCLQFVPPSFLIPGVFLMCCFISTAIGTSMGTIAAMAPVAIGVAQGAGLNAAAVCAAVICGSYFGDNLSMISDTTIAAAEGCGSKMKDKFRMNFAIALPAALVSLVLFYLVSGQVQGGIQVGDYNLLQVLPYVVVLVLALMGINVALVLFGGILLTGCIGLLQGTVDIFGWAKGLGDGMADMFSISMVAILVSGIIGLVRYYGGVEWLVGKITGWIHGRKGAEYGIGLLSGLLSAAMVNNTIAIIVTCPIAKVIGKKYDIAPKRLASLVDIFACSFLCVMPHDGGMLIVTQLAGTSPLDVMKYCYYVYALLIAACVTIQLGTHEGK</sequence>
<reference evidence="11 12" key="1">
    <citation type="submission" date="2019-08" db="EMBL/GenBank/DDBJ databases">
        <title>In-depth cultivation of the pig gut microbiome towards novel bacterial diversity and tailored functional studies.</title>
        <authorList>
            <person name="Wylensek D."/>
            <person name="Hitch T.C.A."/>
            <person name="Clavel T."/>
        </authorList>
    </citation>
    <scope>NUCLEOTIDE SEQUENCE [LARGE SCALE GENOMIC DNA]</scope>
    <source>
        <strain evidence="11 12">WCA-389-WT-5B</strain>
    </source>
</reference>
<keyword evidence="3" id="KW-0050">Antiport</keyword>
<evidence type="ECO:0000256" key="4">
    <source>
        <dbReference type="ARBA" id="ARBA00022475"/>
    </source>
</evidence>
<dbReference type="RefSeq" id="WP_022487270.1">
    <property type="nucleotide sequence ID" value="NZ_VULN01000001.1"/>
</dbReference>
<evidence type="ECO:0000256" key="5">
    <source>
        <dbReference type="ARBA" id="ARBA00022692"/>
    </source>
</evidence>
<dbReference type="OrthoDB" id="9790605at2"/>
<feature type="transmembrane region" description="Helical" evidence="9">
    <location>
        <begin position="82"/>
        <end position="103"/>
    </location>
</feature>
<dbReference type="Pfam" id="PF03553">
    <property type="entry name" value="Na_H_antiporter"/>
    <property type="match status" value="2"/>
</dbReference>
<evidence type="ECO:0000259" key="10">
    <source>
        <dbReference type="Pfam" id="PF03553"/>
    </source>
</evidence>
<dbReference type="EMBL" id="VULN01000001">
    <property type="protein sequence ID" value="MSS81197.1"/>
    <property type="molecule type" value="Genomic_DNA"/>
</dbReference>
<keyword evidence="7 9" id="KW-0472">Membrane</keyword>
<dbReference type="InterPro" id="IPR018461">
    <property type="entry name" value="Na/H_Antiport_NhaC-like_C"/>
</dbReference>
<comment type="subcellular location">
    <subcellularLocation>
        <location evidence="1">Cell membrane</location>
        <topology evidence="1">Multi-pass membrane protein</topology>
    </subcellularLocation>
</comment>
<gene>
    <name evidence="11" type="ORF">FX155_00960</name>
</gene>
<feature type="domain" description="Na+/H+ antiporter NhaC-like C-terminal" evidence="10">
    <location>
        <begin position="19"/>
        <end position="219"/>
    </location>
</feature>
<name>A0A6N7VHV3_ACIFE</name>
<feature type="transmembrane region" description="Helical" evidence="9">
    <location>
        <begin position="378"/>
        <end position="403"/>
    </location>
</feature>
<feature type="transmembrane region" description="Helical" evidence="9">
    <location>
        <begin position="334"/>
        <end position="357"/>
    </location>
</feature>
<proteinExistence type="inferred from homology"/>
<dbReference type="AlphaFoldDB" id="A0A6N7VHV3"/>
<feature type="transmembrane region" description="Helical" evidence="9">
    <location>
        <begin position="43"/>
        <end position="61"/>
    </location>
</feature>
<dbReference type="GO" id="GO:0015297">
    <property type="term" value="F:antiporter activity"/>
    <property type="evidence" value="ECO:0007669"/>
    <property type="project" value="UniProtKB-KW"/>
</dbReference>
<feature type="transmembrane region" description="Helical" evidence="9">
    <location>
        <begin position="204"/>
        <end position="222"/>
    </location>
</feature>
<feature type="transmembrane region" description="Helical" evidence="9">
    <location>
        <begin position="12"/>
        <end position="37"/>
    </location>
</feature>
<keyword evidence="6 9" id="KW-1133">Transmembrane helix</keyword>
<feature type="transmembrane region" description="Helical" evidence="9">
    <location>
        <begin position="115"/>
        <end position="136"/>
    </location>
</feature>
<protein>
    <submittedName>
        <fullName evidence="11">Na+/H+ antiporter NhaC family protein</fullName>
    </submittedName>
</protein>
<evidence type="ECO:0000256" key="6">
    <source>
        <dbReference type="ARBA" id="ARBA00022989"/>
    </source>
</evidence>
<feature type="transmembrane region" description="Helical" evidence="9">
    <location>
        <begin position="293"/>
        <end position="314"/>
    </location>
</feature>
<evidence type="ECO:0000256" key="3">
    <source>
        <dbReference type="ARBA" id="ARBA00022449"/>
    </source>
</evidence>
<comment type="caution">
    <text evidence="11">The sequence shown here is derived from an EMBL/GenBank/DDBJ whole genome shotgun (WGS) entry which is preliminary data.</text>
</comment>
<evidence type="ECO:0000256" key="7">
    <source>
        <dbReference type="ARBA" id="ARBA00023136"/>
    </source>
</evidence>
<keyword evidence="2" id="KW-0813">Transport</keyword>
<evidence type="ECO:0000256" key="9">
    <source>
        <dbReference type="SAM" id="Phobius"/>
    </source>
</evidence>
<comment type="similarity">
    <text evidence="8">Belongs to the NhaC Na(+)/H(+) (TC 2.A.35) antiporter family.</text>
</comment>
<evidence type="ECO:0000256" key="2">
    <source>
        <dbReference type="ARBA" id="ARBA00022448"/>
    </source>
</evidence>
<dbReference type="PANTHER" id="PTHR33451:SF5">
    <property type="entry name" value="NA+_H+ ANTIPORTER"/>
    <property type="match status" value="1"/>
</dbReference>
<evidence type="ECO:0000256" key="8">
    <source>
        <dbReference type="ARBA" id="ARBA00038435"/>
    </source>
</evidence>
<keyword evidence="4" id="KW-1003">Cell membrane</keyword>
<accession>A0A6N7VHV3</accession>
<evidence type="ECO:0000313" key="12">
    <source>
        <dbReference type="Proteomes" id="UP000441455"/>
    </source>
</evidence>
<evidence type="ECO:0000313" key="11">
    <source>
        <dbReference type="EMBL" id="MSS81197.1"/>
    </source>
</evidence>
<keyword evidence="5 9" id="KW-0812">Transmembrane</keyword>
<dbReference type="Proteomes" id="UP000441455">
    <property type="component" value="Unassembled WGS sequence"/>
</dbReference>
<feature type="domain" description="Na+/H+ antiporter NhaC-like C-terminal" evidence="10">
    <location>
        <begin position="240"/>
        <end position="431"/>
    </location>
</feature>
<evidence type="ECO:0000256" key="1">
    <source>
        <dbReference type="ARBA" id="ARBA00004651"/>
    </source>
</evidence>
<feature type="transmembrane region" description="Helical" evidence="9">
    <location>
        <begin position="415"/>
        <end position="432"/>
    </location>
</feature>